<dbReference type="PROSITE" id="PS51186">
    <property type="entry name" value="GNAT"/>
    <property type="match status" value="1"/>
</dbReference>
<dbReference type="GO" id="GO:0016747">
    <property type="term" value="F:acyltransferase activity, transferring groups other than amino-acyl groups"/>
    <property type="evidence" value="ECO:0007669"/>
    <property type="project" value="InterPro"/>
</dbReference>
<dbReference type="CDD" id="cd04301">
    <property type="entry name" value="NAT_SF"/>
    <property type="match status" value="1"/>
</dbReference>
<protein>
    <submittedName>
        <fullName evidence="4">GNAT family N-acetyltransferase</fullName>
    </submittedName>
</protein>
<evidence type="ECO:0000313" key="4">
    <source>
        <dbReference type="EMBL" id="MBP0724341.1"/>
    </source>
</evidence>
<dbReference type="PANTHER" id="PTHR43877:SF2">
    <property type="entry name" value="AMINOALKYLPHOSPHONATE N-ACETYLTRANSFERASE-RELATED"/>
    <property type="match status" value="1"/>
</dbReference>
<evidence type="ECO:0000256" key="1">
    <source>
        <dbReference type="ARBA" id="ARBA00022679"/>
    </source>
</evidence>
<reference evidence="4" key="1">
    <citation type="submission" date="2021-04" db="EMBL/GenBank/DDBJ databases">
        <title>Genome seq and assembly of Bacillus sp.</title>
        <authorList>
            <person name="Chhetri G."/>
        </authorList>
    </citation>
    <scope>NUCLEOTIDE SEQUENCE</scope>
    <source>
        <strain evidence="4">RG28</strain>
    </source>
</reference>
<gene>
    <name evidence="4" type="ORF">J5Y03_03970</name>
</gene>
<dbReference type="InterPro" id="IPR050832">
    <property type="entry name" value="Bact_Acetyltransf"/>
</dbReference>
<comment type="caution">
    <text evidence="4">The sequence shown here is derived from an EMBL/GenBank/DDBJ whole genome shotgun (WGS) entry which is preliminary data.</text>
</comment>
<dbReference type="RefSeq" id="WP_209402758.1">
    <property type="nucleotide sequence ID" value="NZ_JAGIYQ010000002.1"/>
</dbReference>
<dbReference type="InterPro" id="IPR000182">
    <property type="entry name" value="GNAT_dom"/>
</dbReference>
<proteinExistence type="predicted"/>
<dbReference type="Pfam" id="PF00583">
    <property type="entry name" value="Acetyltransf_1"/>
    <property type="match status" value="1"/>
</dbReference>
<name>A0A940NKS4_9BACI</name>
<dbReference type="SUPFAM" id="SSF55729">
    <property type="entry name" value="Acyl-CoA N-acyltransferases (Nat)"/>
    <property type="match status" value="1"/>
</dbReference>
<evidence type="ECO:0000256" key="2">
    <source>
        <dbReference type="ARBA" id="ARBA00023315"/>
    </source>
</evidence>
<accession>A0A940NKS4</accession>
<feature type="domain" description="N-acetyltransferase" evidence="3">
    <location>
        <begin position="5"/>
        <end position="168"/>
    </location>
</feature>
<keyword evidence="5" id="KW-1185">Reference proteome</keyword>
<dbReference type="EMBL" id="JAGIYQ010000002">
    <property type="protein sequence ID" value="MBP0724341.1"/>
    <property type="molecule type" value="Genomic_DNA"/>
</dbReference>
<dbReference type="PANTHER" id="PTHR43877">
    <property type="entry name" value="AMINOALKYLPHOSPHONATE N-ACETYLTRANSFERASE-RELATED-RELATED"/>
    <property type="match status" value="1"/>
</dbReference>
<keyword evidence="2" id="KW-0012">Acyltransferase</keyword>
<dbReference type="InterPro" id="IPR016181">
    <property type="entry name" value="Acyl_CoA_acyltransferase"/>
</dbReference>
<dbReference type="AlphaFoldDB" id="A0A940NKS4"/>
<keyword evidence="1" id="KW-0808">Transferase</keyword>
<evidence type="ECO:0000313" key="5">
    <source>
        <dbReference type="Proteomes" id="UP000682134"/>
    </source>
</evidence>
<organism evidence="4 5">
    <name type="scientific">Gottfriedia endophytica</name>
    <dbReference type="NCBI Taxonomy" id="2820819"/>
    <lineage>
        <taxon>Bacteria</taxon>
        <taxon>Bacillati</taxon>
        <taxon>Bacillota</taxon>
        <taxon>Bacilli</taxon>
        <taxon>Bacillales</taxon>
        <taxon>Bacillaceae</taxon>
        <taxon>Gottfriedia</taxon>
    </lineage>
</organism>
<dbReference type="Gene3D" id="3.40.630.30">
    <property type="match status" value="1"/>
</dbReference>
<evidence type="ECO:0000259" key="3">
    <source>
        <dbReference type="PROSITE" id="PS51186"/>
    </source>
</evidence>
<sequence>MTSTVKIEELIIIEEHIDQLSDLLVKVVDDGASIGYLPPLKLDEARIYWETLLKPEVVLFVAKIDEEIVGSIQLHLCTKQNGRHRGEIAKLMTLPTMRRNGIGRLLMLVAEERAKEEGISLLVLDTREGDPSNQLYISLGFIEFGRIPYYAKSANGELHPTVFYYKLL</sequence>
<dbReference type="Proteomes" id="UP000682134">
    <property type="component" value="Unassembled WGS sequence"/>
</dbReference>